<dbReference type="InterPro" id="IPR004367">
    <property type="entry name" value="Cyclin_C-dom"/>
</dbReference>
<dbReference type="GO" id="GO:0044843">
    <property type="term" value="P:cell cycle G1/S phase transition"/>
    <property type="evidence" value="ECO:0007669"/>
    <property type="project" value="UniProtKB-ARBA"/>
</dbReference>
<keyword evidence="4" id="KW-0131">Cell cycle</keyword>
<dbReference type="InterPro" id="IPR013763">
    <property type="entry name" value="Cyclin-like_dom"/>
</dbReference>
<sequence>MSSNETISTWSPKLTNLGPPKHIKPRLYHPTLELLERAANEKYLTEYEQDIYNDFSYLENVNSSINCSMIDLQPEIQWFMRPYLLDFLLDVHNSLRLQPQTLFLSVFIMDNYCSKRVVFKKHYQLVGVVALWIASKYEDKKSRVPTLKELTMMCRNVYDQDMFVQMERHVLSTLDWNLQFTSLEDCLQICLKNTKSFILESTPQKIDNKYLNQDELHLRIEEIARFLTEISLYERNFLQFPNSLISIAAHLLASHSLNSRSALDSFEVSISKFYKQQQENFDNLQEDFSTNDENELPDIIIPFLSGWNEDESIDCISKILIMFIITINNLQDLSKVLMDKYSQVISLLENFLSKFDHLLKHLPQQIEAFDNHSELRLDVNQLRSCHVLLGLVPDSQPQQPLQSVIPMTPVSATSSTYSSIFSDNNFSNISLPPSSPMINSSKTCPQEGNTTGPAIFKKPKLQINEPSNYPDFKTSRYNQDTIENSSPDCSPLAQRSQNKLNMQIS</sequence>
<evidence type="ECO:0000256" key="6">
    <source>
        <dbReference type="SAM" id="MobiDB-lite"/>
    </source>
</evidence>
<organism evidence="8 9">
    <name type="scientific">Wickerhamomyces mucosus</name>
    <dbReference type="NCBI Taxonomy" id="1378264"/>
    <lineage>
        <taxon>Eukaryota</taxon>
        <taxon>Fungi</taxon>
        <taxon>Dikarya</taxon>
        <taxon>Ascomycota</taxon>
        <taxon>Saccharomycotina</taxon>
        <taxon>Saccharomycetes</taxon>
        <taxon>Phaffomycetales</taxon>
        <taxon>Wickerhamomycetaceae</taxon>
        <taxon>Wickerhamomyces</taxon>
    </lineage>
</organism>
<dbReference type="InterPro" id="IPR036915">
    <property type="entry name" value="Cyclin-like_sf"/>
</dbReference>
<accession>A0A9P8PNA8</accession>
<dbReference type="OrthoDB" id="5590282at2759"/>
<dbReference type="GO" id="GO:0044772">
    <property type="term" value="P:mitotic cell cycle phase transition"/>
    <property type="evidence" value="ECO:0007669"/>
    <property type="project" value="UniProtKB-ARBA"/>
</dbReference>
<dbReference type="Pfam" id="PF00134">
    <property type="entry name" value="Cyclin_N"/>
    <property type="match status" value="1"/>
</dbReference>
<evidence type="ECO:0000256" key="3">
    <source>
        <dbReference type="ARBA" id="ARBA00023127"/>
    </source>
</evidence>
<protein>
    <recommendedName>
        <fullName evidence="7">Cyclin-like domain-containing protein</fullName>
    </recommendedName>
</protein>
<proteinExistence type="inferred from homology"/>
<keyword evidence="2" id="KW-0132">Cell division</keyword>
<evidence type="ECO:0000313" key="9">
    <source>
        <dbReference type="Proteomes" id="UP000769528"/>
    </source>
</evidence>
<dbReference type="InterPro" id="IPR039361">
    <property type="entry name" value="Cyclin"/>
</dbReference>
<keyword evidence="9" id="KW-1185">Reference proteome</keyword>
<dbReference type="GO" id="GO:0051726">
    <property type="term" value="P:regulation of cell cycle"/>
    <property type="evidence" value="ECO:0007669"/>
    <property type="project" value="UniProtKB-ARBA"/>
</dbReference>
<evidence type="ECO:0000259" key="7">
    <source>
        <dbReference type="SMART" id="SM00385"/>
    </source>
</evidence>
<dbReference type="InterPro" id="IPR006671">
    <property type="entry name" value="Cyclin_N"/>
</dbReference>
<feature type="domain" description="Cyclin-like" evidence="7">
    <location>
        <begin position="86"/>
        <end position="172"/>
    </location>
</feature>
<dbReference type="GO" id="GO:0016538">
    <property type="term" value="F:cyclin-dependent protein serine/threonine kinase regulator activity"/>
    <property type="evidence" value="ECO:0007669"/>
    <property type="project" value="UniProtKB-ARBA"/>
</dbReference>
<keyword evidence="3 5" id="KW-0195">Cyclin</keyword>
<dbReference type="GO" id="GO:0051301">
    <property type="term" value="P:cell division"/>
    <property type="evidence" value="ECO:0007669"/>
    <property type="project" value="UniProtKB-KW"/>
</dbReference>
<gene>
    <name evidence="8" type="ORF">WICMUC_002737</name>
</gene>
<dbReference type="EMBL" id="JAEUBF010000772">
    <property type="protein sequence ID" value="KAH3675448.1"/>
    <property type="molecule type" value="Genomic_DNA"/>
</dbReference>
<dbReference type="SMART" id="SM00385">
    <property type="entry name" value="CYCLIN"/>
    <property type="match status" value="2"/>
</dbReference>
<name>A0A9P8PNA8_9ASCO</name>
<dbReference type="FunFam" id="1.10.472.10:FF:000010">
    <property type="entry name" value="G1/S-specific cyclin Cln1"/>
    <property type="match status" value="1"/>
</dbReference>
<dbReference type="SUPFAM" id="SSF47954">
    <property type="entry name" value="Cyclin-like"/>
    <property type="match status" value="2"/>
</dbReference>
<evidence type="ECO:0000313" key="8">
    <source>
        <dbReference type="EMBL" id="KAH3675448.1"/>
    </source>
</evidence>
<comment type="caution">
    <text evidence="8">The sequence shown here is derived from an EMBL/GenBank/DDBJ whole genome shotgun (WGS) entry which is preliminary data.</text>
</comment>
<evidence type="ECO:0000256" key="4">
    <source>
        <dbReference type="ARBA" id="ARBA00023306"/>
    </source>
</evidence>
<feature type="domain" description="Cyclin-like" evidence="7">
    <location>
        <begin position="208"/>
        <end position="286"/>
    </location>
</feature>
<dbReference type="AlphaFoldDB" id="A0A9P8PNA8"/>
<dbReference type="Pfam" id="PF02984">
    <property type="entry name" value="Cyclin_C"/>
    <property type="match status" value="1"/>
</dbReference>
<reference evidence="8" key="2">
    <citation type="submission" date="2021-01" db="EMBL/GenBank/DDBJ databases">
        <authorList>
            <person name="Schikora-Tamarit M.A."/>
        </authorList>
    </citation>
    <scope>NUCLEOTIDE SEQUENCE</scope>
    <source>
        <strain evidence="8">CBS6341</strain>
    </source>
</reference>
<dbReference type="PANTHER" id="PTHR10177">
    <property type="entry name" value="CYCLINS"/>
    <property type="match status" value="1"/>
</dbReference>
<dbReference type="Gene3D" id="1.10.472.10">
    <property type="entry name" value="Cyclin-like"/>
    <property type="match status" value="2"/>
</dbReference>
<evidence type="ECO:0000256" key="2">
    <source>
        <dbReference type="ARBA" id="ARBA00022618"/>
    </source>
</evidence>
<evidence type="ECO:0000256" key="1">
    <source>
        <dbReference type="ARBA" id="ARBA00008742"/>
    </source>
</evidence>
<feature type="region of interest" description="Disordered" evidence="6">
    <location>
        <begin position="463"/>
        <end position="505"/>
    </location>
</feature>
<dbReference type="Proteomes" id="UP000769528">
    <property type="component" value="Unassembled WGS sequence"/>
</dbReference>
<comment type="similarity">
    <text evidence="1 5">Belongs to the cyclin family.</text>
</comment>
<evidence type="ECO:0000256" key="5">
    <source>
        <dbReference type="RuleBase" id="RU000383"/>
    </source>
</evidence>
<feature type="compositionally biased region" description="Polar residues" evidence="6">
    <location>
        <begin position="475"/>
        <end position="505"/>
    </location>
</feature>
<reference evidence="8" key="1">
    <citation type="journal article" date="2021" name="Open Biol.">
        <title>Shared evolutionary footprints suggest mitochondrial oxidative damage underlies multiple complex I losses in fungi.</title>
        <authorList>
            <person name="Schikora-Tamarit M.A."/>
            <person name="Marcet-Houben M."/>
            <person name="Nosek J."/>
            <person name="Gabaldon T."/>
        </authorList>
    </citation>
    <scope>NUCLEOTIDE SEQUENCE</scope>
    <source>
        <strain evidence="8">CBS6341</strain>
    </source>
</reference>
<dbReference type="CDD" id="cd20559">
    <property type="entry name" value="CYCLIN_ScCLN_like"/>
    <property type="match status" value="1"/>
</dbReference>